<proteinExistence type="inferred from homology"/>
<evidence type="ECO:0000256" key="12">
    <source>
        <dbReference type="RuleBase" id="RU003357"/>
    </source>
</evidence>
<dbReference type="PANTHER" id="PTHR32552">
    <property type="entry name" value="FERRICHROME IRON RECEPTOR-RELATED"/>
    <property type="match status" value="1"/>
</dbReference>
<accession>A0A975IX42</accession>
<evidence type="ECO:0000256" key="3">
    <source>
        <dbReference type="ARBA" id="ARBA00022452"/>
    </source>
</evidence>
<dbReference type="SUPFAM" id="SSF56935">
    <property type="entry name" value="Porins"/>
    <property type="match status" value="1"/>
</dbReference>
<dbReference type="Pfam" id="PF07715">
    <property type="entry name" value="Plug"/>
    <property type="match status" value="1"/>
</dbReference>
<dbReference type="InterPro" id="IPR036942">
    <property type="entry name" value="Beta-barrel_TonB_sf"/>
</dbReference>
<keyword evidence="17" id="KW-1185">Reference proteome</keyword>
<keyword evidence="3 11" id="KW-1134">Transmembrane beta strand</keyword>
<keyword evidence="5 11" id="KW-0812">Transmembrane</keyword>
<comment type="subcellular location">
    <subcellularLocation>
        <location evidence="1 11">Cell outer membrane</location>
        <topology evidence="1 11">Multi-pass membrane protein</topology>
    </subcellularLocation>
</comment>
<dbReference type="EMBL" id="CP073078">
    <property type="protein sequence ID" value="QUD90737.1"/>
    <property type="molecule type" value="Genomic_DNA"/>
</dbReference>
<evidence type="ECO:0000259" key="15">
    <source>
        <dbReference type="Pfam" id="PF07715"/>
    </source>
</evidence>
<name>A0A975IX42_9CAUL</name>
<evidence type="ECO:0000259" key="14">
    <source>
        <dbReference type="Pfam" id="PF00593"/>
    </source>
</evidence>
<keyword evidence="8 12" id="KW-0798">TonB box</keyword>
<evidence type="ECO:0000256" key="11">
    <source>
        <dbReference type="PROSITE-ProRule" id="PRU01360"/>
    </source>
</evidence>
<organism evidence="16 17">
    <name type="scientific">Phenylobacterium montanum</name>
    <dbReference type="NCBI Taxonomy" id="2823693"/>
    <lineage>
        <taxon>Bacteria</taxon>
        <taxon>Pseudomonadati</taxon>
        <taxon>Pseudomonadota</taxon>
        <taxon>Alphaproteobacteria</taxon>
        <taxon>Caulobacterales</taxon>
        <taxon>Caulobacteraceae</taxon>
        <taxon>Phenylobacterium</taxon>
    </lineage>
</organism>
<dbReference type="InterPro" id="IPR000531">
    <property type="entry name" value="Beta-barrel_TonB"/>
</dbReference>
<dbReference type="Gene3D" id="2.40.170.20">
    <property type="entry name" value="TonB-dependent receptor, beta-barrel domain"/>
    <property type="match status" value="1"/>
</dbReference>
<evidence type="ECO:0000256" key="5">
    <source>
        <dbReference type="ARBA" id="ARBA00022692"/>
    </source>
</evidence>
<keyword evidence="10 11" id="KW-0998">Cell outer membrane</keyword>
<dbReference type="InterPro" id="IPR039426">
    <property type="entry name" value="TonB-dep_rcpt-like"/>
</dbReference>
<feature type="signal peptide" evidence="13">
    <location>
        <begin position="1"/>
        <end position="24"/>
    </location>
</feature>
<dbReference type="Proteomes" id="UP000676409">
    <property type="component" value="Chromosome"/>
</dbReference>
<keyword evidence="7" id="KW-0406">Ion transport</keyword>
<sequence length="760" mass="80967">MAWPSIAAGALATSLALSASSAHAQTTAASPSEKAAAPQETNGGSVQLSEIIVTAERRSTNVQKTAAAVTVQRGEDLLQRGKFTLNNILETVPNVSGGESEGVSRYPTGNDSPASGITIRGIASNGPVSGQSIPGVTATAVYVDDVYSGLGGGYDIDRVEVLRGPQGTLYGRSATAGLVAIHTRDPQLGRTSADLSVEGGNLDLIHVTGAVNVPIVDDKLALRVAGNHYERDGPDASRGYGAVNQDEGKAKLRFKPIDTFSLLVGGAFQDRQFNNGGLSTNFVAPNTVSFNPVTIGSSKTRFRQVWAQADWDVGGVRLTYLPAYRTWKQDATVYLVGPGGAIIKQGVKSPKDHFLTQELRLASLGSSRLNWQTGLFYYENELVTSNLNTWQSSGGLLFDAEVGRKTSNFGVFAEGTFSITPALRFTGGLRHDKTIVKTEEVYTQNLNGLCNTPVGPASGCAADAPGSPIAGLPENRVSASVGGDAGRRVFNNDTFKARLEYDVAPASLLYASVSSAFLPGDLQIGTGAGGLPTVNVYQAEKLVAYEIGSKNRFLDGRLQVNANVFYYDYGGYQISIQLDARNPASGFLFNVPMRLTGQELEVQFQATPDDKFGLNASHVESRFHDRPPAFAAAESGAGLFGFAPVNVTGLYDHNFRLTSGANLDFHAEGTYRSAYDTFVLSAALAAQGGRAYVRQNDFFQANASATWTSADHRYSVTAYVRNLTDYRFKTYVNLQSITPLQADGNLSDPRTFGAVLTGHF</sequence>
<dbReference type="AlphaFoldDB" id="A0A975IX42"/>
<keyword evidence="6" id="KW-0408">Iron</keyword>
<dbReference type="GO" id="GO:0006826">
    <property type="term" value="P:iron ion transport"/>
    <property type="evidence" value="ECO:0007669"/>
    <property type="project" value="UniProtKB-KW"/>
</dbReference>
<evidence type="ECO:0000313" key="17">
    <source>
        <dbReference type="Proteomes" id="UP000676409"/>
    </source>
</evidence>
<feature type="domain" description="TonB-dependent receptor plug" evidence="15">
    <location>
        <begin position="62"/>
        <end position="177"/>
    </location>
</feature>
<keyword evidence="9 11" id="KW-0472">Membrane</keyword>
<feature type="chain" id="PRO_5038067557" evidence="13">
    <location>
        <begin position="25"/>
        <end position="760"/>
    </location>
</feature>
<protein>
    <submittedName>
        <fullName evidence="16">TonB-dependent receptor</fullName>
    </submittedName>
</protein>
<comment type="similarity">
    <text evidence="11 12">Belongs to the TonB-dependent receptor family.</text>
</comment>
<evidence type="ECO:0000256" key="1">
    <source>
        <dbReference type="ARBA" id="ARBA00004571"/>
    </source>
</evidence>
<evidence type="ECO:0000256" key="4">
    <source>
        <dbReference type="ARBA" id="ARBA00022496"/>
    </source>
</evidence>
<reference evidence="16" key="1">
    <citation type="submission" date="2021-04" db="EMBL/GenBank/DDBJ databases">
        <title>The complete genome sequence of Caulobacter sp. S6.</title>
        <authorList>
            <person name="Tang Y."/>
            <person name="Ouyang W."/>
            <person name="Liu Q."/>
            <person name="Huang B."/>
            <person name="Guo Z."/>
            <person name="Lei P."/>
        </authorList>
    </citation>
    <scope>NUCLEOTIDE SEQUENCE</scope>
    <source>
        <strain evidence="16">S6</strain>
    </source>
</reference>
<dbReference type="PANTHER" id="PTHR32552:SF81">
    <property type="entry name" value="TONB-DEPENDENT OUTER MEMBRANE RECEPTOR"/>
    <property type="match status" value="1"/>
</dbReference>
<evidence type="ECO:0000256" key="6">
    <source>
        <dbReference type="ARBA" id="ARBA00023004"/>
    </source>
</evidence>
<keyword evidence="16" id="KW-0675">Receptor</keyword>
<gene>
    <name evidence="16" type="ORF">KCG34_10225</name>
</gene>
<evidence type="ECO:0000256" key="8">
    <source>
        <dbReference type="ARBA" id="ARBA00023077"/>
    </source>
</evidence>
<evidence type="ECO:0000256" key="2">
    <source>
        <dbReference type="ARBA" id="ARBA00022448"/>
    </source>
</evidence>
<keyword evidence="4" id="KW-0410">Iron transport</keyword>
<dbReference type="GO" id="GO:0009279">
    <property type="term" value="C:cell outer membrane"/>
    <property type="evidence" value="ECO:0007669"/>
    <property type="project" value="UniProtKB-SubCell"/>
</dbReference>
<evidence type="ECO:0000256" key="7">
    <source>
        <dbReference type="ARBA" id="ARBA00023065"/>
    </source>
</evidence>
<keyword evidence="13" id="KW-0732">Signal</keyword>
<dbReference type="KEGG" id="caul:KCG34_10225"/>
<dbReference type="Pfam" id="PF00593">
    <property type="entry name" value="TonB_dep_Rec_b-barrel"/>
    <property type="match status" value="1"/>
</dbReference>
<evidence type="ECO:0000256" key="9">
    <source>
        <dbReference type="ARBA" id="ARBA00023136"/>
    </source>
</evidence>
<evidence type="ECO:0000256" key="10">
    <source>
        <dbReference type="ARBA" id="ARBA00023237"/>
    </source>
</evidence>
<keyword evidence="2 11" id="KW-0813">Transport</keyword>
<evidence type="ECO:0000256" key="13">
    <source>
        <dbReference type="SAM" id="SignalP"/>
    </source>
</evidence>
<evidence type="ECO:0000313" key="16">
    <source>
        <dbReference type="EMBL" id="QUD90737.1"/>
    </source>
</evidence>
<dbReference type="PROSITE" id="PS52016">
    <property type="entry name" value="TONB_DEPENDENT_REC_3"/>
    <property type="match status" value="1"/>
</dbReference>
<dbReference type="InterPro" id="IPR012910">
    <property type="entry name" value="Plug_dom"/>
</dbReference>
<feature type="domain" description="TonB-dependent receptor-like beta-barrel" evidence="14">
    <location>
        <begin position="364"/>
        <end position="723"/>
    </location>
</feature>